<evidence type="ECO:0000313" key="5">
    <source>
        <dbReference type="Proteomes" id="UP001549112"/>
    </source>
</evidence>
<dbReference type="InterPro" id="IPR011050">
    <property type="entry name" value="Pectin_lyase_fold/virulence"/>
</dbReference>
<organism evidence="4 5">
    <name type="scientific">Bartonella japonica</name>
    <dbReference type="NCBI Taxonomy" id="357761"/>
    <lineage>
        <taxon>Bacteria</taxon>
        <taxon>Pseudomonadati</taxon>
        <taxon>Pseudomonadota</taxon>
        <taxon>Alphaproteobacteria</taxon>
        <taxon>Hyphomicrobiales</taxon>
        <taxon>Bartonellaceae</taxon>
        <taxon>Bartonella</taxon>
    </lineage>
</organism>
<dbReference type="RefSeq" id="WP_354186947.1">
    <property type="nucleotide sequence ID" value="NZ_JBEPLT010000012.1"/>
</dbReference>
<dbReference type="InterPro" id="IPR005546">
    <property type="entry name" value="Autotransporte_beta"/>
</dbReference>
<dbReference type="SUPFAM" id="SSF103515">
    <property type="entry name" value="Autotransporter"/>
    <property type="match status" value="1"/>
</dbReference>
<feature type="signal peptide" evidence="2">
    <location>
        <begin position="1"/>
        <end position="30"/>
    </location>
</feature>
<feature type="chain" id="PRO_5045493593" evidence="2">
    <location>
        <begin position="31"/>
        <end position="793"/>
    </location>
</feature>
<evidence type="ECO:0000259" key="3">
    <source>
        <dbReference type="PROSITE" id="PS51208"/>
    </source>
</evidence>
<dbReference type="Gene3D" id="2.40.128.130">
    <property type="entry name" value="Autotransporter beta-domain"/>
    <property type="match status" value="1"/>
</dbReference>
<proteinExistence type="predicted"/>
<comment type="caution">
    <text evidence="4">The sequence shown here is derived from an EMBL/GenBank/DDBJ whole genome shotgun (WGS) entry which is preliminary data.</text>
</comment>
<dbReference type="Proteomes" id="UP001549112">
    <property type="component" value="Unassembled WGS sequence"/>
</dbReference>
<dbReference type="EMBL" id="JBEPLT010000012">
    <property type="protein sequence ID" value="MET3560505.1"/>
    <property type="molecule type" value="Genomic_DNA"/>
</dbReference>
<protein>
    <submittedName>
        <fullName evidence="4">Outer membrane autotransporter protein</fullName>
    </submittedName>
</protein>
<dbReference type="SMART" id="SM00869">
    <property type="entry name" value="Autotransporter"/>
    <property type="match status" value="1"/>
</dbReference>
<dbReference type="InterPro" id="IPR036709">
    <property type="entry name" value="Autotransporte_beta_dom_sf"/>
</dbReference>
<dbReference type="SUPFAM" id="SSF51126">
    <property type="entry name" value="Pectin lyase-like"/>
    <property type="match status" value="1"/>
</dbReference>
<evidence type="ECO:0000256" key="1">
    <source>
        <dbReference type="SAM" id="MobiDB-lite"/>
    </source>
</evidence>
<evidence type="ECO:0000313" key="4">
    <source>
        <dbReference type="EMBL" id="MET3560505.1"/>
    </source>
</evidence>
<dbReference type="NCBIfam" id="TIGR01414">
    <property type="entry name" value="autotrans_barl"/>
    <property type="match status" value="1"/>
</dbReference>
<keyword evidence="2" id="KW-0732">Signal</keyword>
<keyword evidence="5" id="KW-1185">Reference proteome</keyword>
<dbReference type="Pfam" id="PF03797">
    <property type="entry name" value="Autotransporter"/>
    <property type="match status" value="1"/>
</dbReference>
<feature type="region of interest" description="Disordered" evidence="1">
    <location>
        <begin position="311"/>
        <end position="333"/>
    </location>
</feature>
<gene>
    <name evidence="4" type="ORF">ABID39_001206</name>
</gene>
<dbReference type="PROSITE" id="PS51208">
    <property type="entry name" value="AUTOTRANSPORTER"/>
    <property type="match status" value="1"/>
</dbReference>
<evidence type="ECO:0000256" key="2">
    <source>
        <dbReference type="SAM" id="SignalP"/>
    </source>
</evidence>
<sequence>MYKKSIYKKHFLLCTITGALIFSHFSSAYAAAPLREVSKIEAKEGKKTFLGNVISRDRISNVDAVGKDSVATVTKAEMISEMISLSATKGGRINAKEINAKTMITGLQIADGLINLEDSVVDVKGNHTSYGISFGFLSKDQTITFNEAILTNTKLLVKDGIGIVGPLSSGKVKLKNSEIRSDVLLQNKSMPGTDPVTFTLTADRSFLEGRARTLQSNTTVFNLNNDSKWLLKISKNEVDNDDILAIFNYKLLDIKKRAHSTVSVLNLDSSSIIFDTPIGEQYQTLTVGRGEVIDTPKLGEGLGFGRALSEIPSKAPHDASNEAPSGAPHEAPSTKAVYNATGSAKIYFNAKWSDGAPKEQQKADHLLVYGDVSGTTAIHFNSLLKNEESNAEDEDNVPLNMRGLSLVQVSGKANEKSFKLANGYTTMGGLPYKYTLNVYGPTSSRGKAHSGQNLLGENKDFWDFRLQSATLDREGKIKALVPQVASYLVMPNALFSAGLADVNNQNTLLDNAQTTERTKRGIVFSSYGNGITLSSNRSPLQYGYGADVRYAALQAGLALTALENQDTTTSLGFLGTYGKLAFTPKGIEGSEKSTLDKWSVSAYGSIHHNKGMYLNTFLSYGAFKGHITTALIGNTVELDNTNTFSASATVGQKLATGTKGLTFEPQAQLVYQRLAFGTFSDVDSFDVNIGDLYQWLVRFGGRLTQTMLPAEDGCAVSVYAKLNFMKTFDNDSVIKIGDIFHLDSMGSAIEGGLGVNAHLSKNVILHADVNYQHKLQKAGISGINFSGGVSYRF</sequence>
<dbReference type="InterPro" id="IPR006315">
    <property type="entry name" value="OM_autotransptr_brl_dom"/>
</dbReference>
<accession>A0ABV2FPK7</accession>
<reference evidence="4 5" key="1">
    <citation type="submission" date="2024-06" db="EMBL/GenBank/DDBJ databases">
        <title>Genomic Encyclopedia of Type Strains, Phase IV (KMG-IV): sequencing the most valuable type-strain genomes for metagenomic binning, comparative biology and taxonomic classification.</title>
        <authorList>
            <person name="Goeker M."/>
        </authorList>
    </citation>
    <scope>NUCLEOTIDE SEQUENCE [LARGE SCALE GENOMIC DNA]</scope>
    <source>
        <strain evidence="4 5">DSM 23650</strain>
    </source>
</reference>
<feature type="domain" description="Autotransporter" evidence="3">
    <location>
        <begin position="515"/>
        <end position="793"/>
    </location>
</feature>
<name>A0ABV2FPK7_9HYPH</name>